<comment type="similarity">
    <text evidence="1">Belongs to the GMC oxidoreductase family.</text>
</comment>
<evidence type="ECO:0000259" key="5">
    <source>
        <dbReference type="PROSITE" id="PS00624"/>
    </source>
</evidence>
<sequence>MRSHLSLGALAVLATALPSSATPSANNKRSHELLGSNFGIPTYNRTFDYIVVGGGNAGLPLAYRLAQDGKTQVAVVEAGGFYEISTGNTSQIPGNDIYWTGTSLTDVNPLVDWGFHTTPQPGLGGAVAHYARGKTLGGCTARNYMAYQRPSTESMQVWADQVGDQNYTFENMLKWYKKSLNFQAPAPGQRFGNATPEYDRSTLGSGGPLDLSFPNYAQAFSTWIKNAFHELGFKSLKAFTSGELIGASWDVTTINSENGERASSEVAFLRPVLEAGQTNLVVYPQTLAKKVLFEGTKATGVLVDTSGAEYVLSASKEVIISAGTFQSPQLLMVSGVGPATTLKKHDIPVVKDSPGVGQNMIDQLLFGPSYRVKVSTASSLAPSLPSYYKAINEFYTKQGGPLSSPGGDFLGFEKIPQSLRSSFSNETLKSLAKFPADWPEVEYLAVAAYFGNAKNLVFGSPTDGSQYATLAIGLVAPTSRGNISISSADMSDMPLINPNFLGTKTDREVAIAAFRRVREVFNSSAMAPIVDGQEAYPGPKYQTDEEILEYISSSFSLLFHASSTCKMGLANDSMAVIDPTAKVYGVQNLRVVDASSFPILPPGHPMSTVYALAEKIAADIISGN</sequence>
<dbReference type="PIRSF" id="PIRSF000137">
    <property type="entry name" value="Alcohol_oxidase"/>
    <property type="match status" value="1"/>
</dbReference>
<dbReference type="Proteomes" id="UP000509510">
    <property type="component" value="Chromosome I"/>
</dbReference>
<accession>A0A7H8QK88</accession>
<dbReference type="SUPFAM" id="SSF54373">
    <property type="entry name" value="FAD-linked reductases, C-terminal domain"/>
    <property type="match status" value="1"/>
</dbReference>
<keyword evidence="7" id="KW-1185">Reference proteome</keyword>
<proteinExistence type="inferred from homology"/>
<dbReference type="InterPro" id="IPR036188">
    <property type="entry name" value="FAD/NAD-bd_sf"/>
</dbReference>
<dbReference type="InterPro" id="IPR007867">
    <property type="entry name" value="GMC_OxRtase_C"/>
</dbReference>
<name>A0A7H8QK88_TALRU</name>
<dbReference type="Pfam" id="PF00732">
    <property type="entry name" value="GMC_oxred_N"/>
    <property type="match status" value="1"/>
</dbReference>
<evidence type="ECO:0000313" key="7">
    <source>
        <dbReference type="Proteomes" id="UP000509510"/>
    </source>
</evidence>
<dbReference type="KEGG" id="trg:TRUGW13939_01410"/>
<reference evidence="7" key="1">
    <citation type="submission" date="2020-06" db="EMBL/GenBank/DDBJ databases">
        <title>A chromosome-scale genome assembly of Talaromyces rugulosus W13939.</title>
        <authorList>
            <person name="Wang B."/>
            <person name="Guo L."/>
            <person name="Ye K."/>
            <person name="Wang L."/>
        </authorList>
    </citation>
    <scope>NUCLEOTIDE SEQUENCE [LARGE SCALE GENOMIC DNA]</scope>
    <source>
        <strain evidence="7">W13939</strain>
    </source>
</reference>
<feature type="signal peptide" evidence="4">
    <location>
        <begin position="1"/>
        <end position="21"/>
    </location>
</feature>
<feature type="chain" id="PRO_5028939998" description="Glucose-methanol-choline oxidoreductase N-terminal domain-containing protein" evidence="4">
    <location>
        <begin position="22"/>
        <end position="624"/>
    </location>
</feature>
<dbReference type="GO" id="GO:0016614">
    <property type="term" value="F:oxidoreductase activity, acting on CH-OH group of donors"/>
    <property type="evidence" value="ECO:0007669"/>
    <property type="project" value="InterPro"/>
</dbReference>
<dbReference type="GO" id="GO:0044550">
    <property type="term" value="P:secondary metabolite biosynthetic process"/>
    <property type="evidence" value="ECO:0007669"/>
    <property type="project" value="TreeGrafter"/>
</dbReference>
<dbReference type="PANTHER" id="PTHR11552:SF138">
    <property type="entry name" value="DEHYDROGENASE PKFF-RELATED"/>
    <property type="match status" value="1"/>
</dbReference>
<feature type="domain" description="Glucose-methanol-choline oxidoreductase N-terminal" evidence="5">
    <location>
        <begin position="323"/>
        <end position="337"/>
    </location>
</feature>
<feature type="active site" description="Proton acceptor" evidence="3">
    <location>
        <position position="604"/>
    </location>
</feature>
<dbReference type="EMBL" id="CP055898">
    <property type="protein sequence ID" value="QKX54324.1"/>
    <property type="molecule type" value="Genomic_DNA"/>
</dbReference>
<dbReference type="InterPro" id="IPR000172">
    <property type="entry name" value="GMC_OxRdtase_N"/>
</dbReference>
<feature type="active site" description="Proton donor" evidence="3">
    <location>
        <position position="560"/>
    </location>
</feature>
<evidence type="ECO:0000313" key="6">
    <source>
        <dbReference type="EMBL" id="QKX54324.1"/>
    </source>
</evidence>
<keyword evidence="2" id="KW-0325">Glycoprotein</keyword>
<dbReference type="GO" id="GO:0050660">
    <property type="term" value="F:flavin adenine dinucleotide binding"/>
    <property type="evidence" value="ECO:0007669"/>
    <property type="project" value="InterPro"/>
</dbReference>
<dbReference type="PROSITE" id="PS00624">
    <property type="entry name" value="GMC_OXRED_2"/>
    <property type="match status" value="1"/>
</dbReference>
<dbReference type="PANTHER" id="PTHR11552">
    <property type="entry name" value="GLUCOSE-METHANOL-CHOLINE GMC OXIDOREDUCTASE"/>
    <property type="match status" value="1"/>
</dbReference>
<dbReference type="Gene3D" id="3.30.560.10">
    <property type="entry name" value="Glucose Oxidase, domain 3"/>
    <property type="match status" value="1"/>
</dbReference>
<protein>
    <recommendedName>
        <fullName evidence="5">Glucose-methanol-choline oxidoreductase N-terminal domain-containing protein</fullName>
    </recommendedName>
</protein>
<gene>
    <name evidence="6" type="ORF">TRUGW13939_01410</name>
</gene>
<organism evidence="6 7">
    <name type="scientific">Talaromyces rugulosus</name>
    <name type="common">Penicillium rugulosum</name>
    <dbReference type="NCBI Taxonomy" id="121627"/>
    <lineage>
        <taxon>Eukaryota</taxon>
        <taxon>Fungi</taxon>
        <taxon>Dikarya</taxon>
        <taxon>Ascomycota</taxon>
        <taxon>Pezizomycotina</taxon>
        <taxon>Eurotiomycetes</taxon>
        <taxon>Eurotiomycetidae</taxon>
        <taxon>Eurotiales</taxon>
        <taxon>Trichocomaceae</taxon>
        <taxon>Talaromyces</taxon>
        <taxon>Talaromyces sect. Islandici</taxon>
    </lineage>
</organism>
<dbReference type="Pfam" id="PF05199">
    <property type="entry name" value="GMC_oxred_C"/>
    <property type="match status" value="1"/>
</dbReference>
<dbReference type="AlphaFoldDB" id="A0A7H8QK88"/>
<keyword evidence="4" id="KW-0732">Signal</keyword>
<evidence type="ECO:0000256" key="1">
    <source>
        <dbReference type="ARBA" id="ARBA00010790"/>
    </source>
</evidence>
<dbReference type="OrthoDB" id="269227at2759"/>
<dbReference type="RefSeq" id="XP_035340503.1">
    <property type="nucleotide sequence ID" value="XM_035484610.1"/>
</dbReference>
<dbReference type="SUPFAM" id="SSF51905">
    <property type="entry name" value="FAD/NAD(P)-binding domain"/>
    <property type="match status" value="1"/>
</dbReference>
<evidence type="ECO:0000256" key="4">
    <source>
        <dbReference type="SAM" id="SignalP"/>
    </source>
</evidence>
<evidence type="ECO:0000256" key="2">
    <source>
        <dbReference type="ARBA" id="ARBA00023180"/>
    </source>
</evidence>
<evidence type="ECO:0000256" key="3">
    <source>
        <dbReference type="PIRSR" id="PIRSR000137-1"/>
    </source>
</evidence>
<dbReference type="GeneID" id="55988921"/>
<dbReference type="InterPro" id="IPR012132">
    <property type="entry name" value="GMC_OxRdtase"/>
</dbReference>
<dbReference type="Gene3D" id="3.50.50.60">
    <property type="entry name" value="FAD/NAD(P)-binding domain"/>
    <property type="match status" value="1"/>
</dbReference>